<reference evidence="1 2" key="1">
    <citation type="submission" date="2018-07" db="EMBL/GenBank/DDBJ databases">
        <title>a novel species of Sphingomonas isolated from the rhizosphere soil of Araceae plant.</title>
        <authorList>
            <person name="Zhiyong W."/>
            <person name="Qinglan Z."/>
            <person name="Zhiwei F."/>
            <person name="Ding X."/>
            <person name="Gejiao W."/>
            <person name="Shixue Z."/>
        </authorList>
    </citation>
    <scope>NUCLEOTIDE SEQUENCE [LARGE SCALE GENOMIC DNA]</scope>
    <source>
        <strain evidence="1 2">WZY 27</strain>
    </source>
</reference>
<dbReference type="InterPro" id="IPR036259">
    <property type="entry name" value="MFS_trans_sf"/>
</dbReference>
<sequence length="85" mass="9267">MSRPARIAAVRHPPGVAVLALTEAWERFSFYGMQALLMLYMIEALLPARPEQRVAGFARFRSAVEAVTGPLPDAALASQIVADRT</sequence>
<dbReference type="AlphaFoldDB" id="A0A369W0F4"/>
<name>A0A369W0F4_9SPHN</name>
<dbReference type="Proteomes" id="UP000253918">
    <property type="component" value="Unassembled WGS sequence"/>
</dbReference>
<keyword evidence="2" id="KW-1185">Reference proteome</keyword>
<evidence type="ECO:0000313" key="2">
    <source>
        <dbReference type="Proteomes" id="UP000253918"/>
    </source>
</evidence>
<evidence type="ECO:0000313" key="1">
    <source>
        <dbReference type="EMBL" id="RDE07365.1"/>
    </source>
</evidence>
<dbReference type="RefSeq" id="WP_114686945.1">
    <property type="nucleotide sequence ID" value="NZ_QQNB01000001.1"/>
</dbReference>
<dbReference type="OrthoDB" id="9772725at2"/>
<gene>
    <name evidence="1" type="ORF">DVW87_07030</name>
</gene>
<accession>A0A369W0F4</accession>
<proteinExistence type="predicted"/>
<dbReference type="Gene3D" id="1.20.1250.20">
    <property type="entry name" value="MFS general substrate transporter like domains"/>
    <property type="match status" value="1"/>
</dbReference>
<dbReference type="EMBL" id="QQNB01000001">
    <property type="protein sequence ID" value="RDE07365.1"/>
    <property type="molecule type" value="Genomic_DNA"/>
</dbReference>
<protein>
    <recommendedName>
        <fullName evidence="3">MFS transporter</fullName>
    </recommendedName>
</protein>
<organism evidence="1 2">
    <name type="scientific">Sphingomonas aracearum</name>
    <dbReference type="NCBI Taxonomy" id="2283317"/>
    <lineage>
        <taxon>Bacteria</taxon>
        <taxon>Pseudomonadati</taxon>
        <taxon>Pseudomonadota</taxon>
        <taxon>Alphaproteobacteria</taxon>
        <taxon>Sphingomonadales</taxon>
        <taxon>Sphingomonadaceae</taxon>
        <taxon>Sphingomonas</taxon>
    </lineage>
</organism>
<evidence type="ECO:0008006" key="3">
    <source>
        <dbReference type="Google" id="ProtNLM"/>
    </source>
</evidence>
<comment type="caution">
    <text evidence="1">The sequence shown here is derived from an EMBL/GenBank/DDBJ whole genome shotgun (WGS) entry which is preliminary data.</text>
</comment>